<sequence length="266" mass="30572">MPSSSNPSFDEGTHDEKHEYKTLLVRGTSQSSRSAHWALFIIYRSVDVLMQYMVLLSEIYSFSRGESVTSRIHSTVSHLPRAVLFLMVLIAYAKQIYWVLAVSSNTVTPTTSFLISLFNLTCNSANTLLFVYTSSSTYARIDLPSPSPMLFGIGLFLFLLGITLEWSSEIQRTNFKKDPRNKGKIFTRGLFGYARHVNYSGYICWRTGFALASAGWTWALFVLSAFVWDFMRRGIPELEVYCEKKYGEQWERYKDDVPYRLLPFVV</sequence>
<evidence type="ECO:0008006" key="4">
    <source>
        <dbReference type="Google" id="ProtNLM"/>
    </source>
</evidence>
<comment type="caution">
    <text evidence="2">The sequence shown here is derived from an EMBL/GenBank/DDBJ whole genome shotgun (WGS) entry which is preliminary data.</text>
</comment>
<dbReference type="PROSITE" id="PS50244">
    <property type="entry name" value="S5A_REDUCTASE"/>
    <property type="match status" value="1"/>
</dbReference>
<feature type="transmembrane region" description="Helical" evidence="1">
    <location>
        <begin position="113"/>
        <end position="133"/>
    </location>
</feature>
<organism evidence="2 3">
    <name type="scientific">Lentinula raphanica</name>
    <dbReference type="NCBI Taxonomy" id="153919"/>
    <lineage>
        <taxon>Eukaryota</taxon>
        <taxon>Fungi</taxon>
        <taxon>Dikarya</taxon>
        <taxon>Basidiomycota</taxon>
        <taxon>Agaricomycotina</taxon>
        <taxon>Agaricomycetes</taxon>
        <taxon>Agaricomycetidae</taxon>
        <taxon>Agaricales</taxon>
        <taxon>Marasmiineae</taxon>
        <taxon>Omphalotaceae</taxon>
        <taxon>Lentinula</taxon>
    </lineage>
</organism>
<dbReference type="AlphaFoldDB" id="A0AA38PA10"/>
<evidence type="ECO:0000256" key="1">
    <source>
        <dbReference type="SAM" id="Phobius"/>
    </source>
</evidence>
<dbReference type="Gene3D" id="1.20.120.1630">
    <property type="match status" value="1"/>
</dbReference>
<protein>
    <recommendedName>
        <fullName evidence="4">Steroid 5-alpha reductase C-terminal domain-containing protein</fullName>
    </recommendedName>
</protein>
<feature type="transmembrane region" description="Helical" evidence="1">
    <location>
        <begin position="209"/>
        <end position="228"/>
    </location>
</feature>
<dbReference type="PANTHER" id="PTHR32251">
    <property type="entry name" value="3-OXO-5-ALPHA-STEROID 4-DEHYDROGENASE"/>
    <property type="match status" value="1"/>
</dbReference>
<accession>A0AA38PA10</accession>
<keyword evidence="1" id="KW-1133">Transmembrane helix</keyword>
<dbReference type="Proteomes" id="UP001163846">
    <property type="component" value="Unassembled WGS sequence"/>
</dbReference>
<proteinExistence type="predicted"/>
<reference evidence="2" key="1">
    <citation type="submission" date="2022-08" db="EMBL/GenBank/DDBJ databases">
        <authorList>
            <consortium name="DOE Joint Genome Institute"/>
            <person name="Min B."/>
            <person name="Riley R."/>
            <person name="Sierra-Patev S."/>
            <person name="Naranjo-Ortiz M."/>
            <person name="Looney B."/>
            <person name="Konkel Z."/>
            <person name="Slot J.C."/>
            <person name="Sakamoto Y."/>
            <person name="Steenwyk J.L."/>
            <person name="Rokas A."/>
            <person name="Carro J."/>
            <person name="Camarero S."/>
            <person name="Ferreira P."/>
            <person name="Molpeceres G."/>
            <person name="Ruiz-Duenas F.J."/>
            <person name="Serrano A."/>
            <person name="Henrissat B."/>
            <person name="Drula E."/>
            <person name="Hughes K.W."/>
            <person name="Mata J.L."/>
            <person name="Ishikawa N.K."/>
            <person name="Vargas-Isla R."/>
            <person name="Ushijima S."/>
            <person name="Smith C.A."/>
            <person name="Ahrendt S."/>
            <person name="Andreopoulos W."/>
            <person name="He G."/>
            <person name="Labutti K."/>
            <person name="Lipzen A."/>
            <person name="Ng V."/>
            <person name="Sandor L."/>
            <person name="Barry K."/>
            <person name="Martinez A.T."/>
            <person name="Xiao Y."/>
            <person name="Gibbons J.G."/>
            <person name="Terashima K."/>
            <person name="Hibbett D.S."/>
            <person name="Grigoriev I.V."/>
        </authorList>
    </citation>
    <scope>NUCLEOTIDE SEQUENCE</scope>
    <source>
        <strain evidence="2">TFB9207</strain>
    </source>
</reference>
<evidence type="ECO:0000313" key="3">
    <source>
        <dbReference type="Proteomes" id="UP001163846"/>
    </source>
</evidence>
<gene>
    <name evidence="2" type="ORF">F5878DRAFT_582376</name>
</gene>
<keyword evidence="1" id="KW-0472">Membrane</keyword>
<dbReference type="GO" id="GO:0016020">
    <property type="term" value="C:membrane"/>
    <property type="evidence" value="ECO:0007669"/>
    <property type="project" value="TreeGrafter"/>
</dbReference>
<dbReference type="PANTHER" id="PTHR32251:SF15">
    <property type="entry name" value="3-OXO-5-ALPHA-STEROID 4-DEHYDROGENASE (DUF1295)"/>
    <property type="match status" value="1"/>
</dbReference>
<feature type="transmembrane region" description="Helical" evidence="1">
    <location>
        <begin position="145"/>
        <end position="164"/>
    </location>
</feature>
<dbReference type="EMBL" id="MU806149">
    <property type="protein sequence ID" value="KAJ3839064.1"/>
    <property type="molecule type" value="Genomic_DNA"/>
</dbReference>
<dbReference type="InterPro" id="IPR010721">
    <property type="entry name" value="UstE-like"/>
</dbReference>
<name>A0AA38PA10_9AGAR</name>
<keyword evidence="3" id="KW-1185">Reference proteome</keyword>
<evidence type="ECO:0000313" key="2">
    <source>
        <dbReference type="EMBL" id="KAJ3839064.1"/>
    </source>
</evidence>
<feature type="transmembrane region" description="Helical" evidence="1">
    <location>
        <begin position="82"/>
        <end position="101"/>
    </location>
</feature>
<dbReference type="Pfam" id="PF06966">
    <property type="entry name" value="DUF1295"/>
    <property type="match status" value="1"/>
</dbReference>
<keyword evidence="1" id="KW-0812">Transmembrane</keyword>